<accession>A0AC34FBL6</accession>
<evidence type="ECO:0000313" key="1">
    <source>
        <dbReference type="Proteomes" id="UP000887579"/>
    </source>
</evidence>
<reference evidence="2" key="1">
    <citation type="submission" date="2022-11" db="UniProtKB">
        <authorList>
            <consortium name="WormBaseParasite"/>
        </authorList>
    </citation>
    <scope>IDENTIFICATION</scope>
</reference>
<sequence>MSETSRKRLADRGIDVDSMKYSGNDKLILTNEDYCHVRVVCPTQVKRRRFLLSVLNEENKIEDKSVMHLAKFSKGDKSFVDNSERKLKPDDFKRQKLDLKNFGYVCVPESLPKTADASSQTDFEDINEKKLLQATKKLKEARNSLHNLKRKFDRHDKKVLDLKDDMKEKQDEVVTECEEILDDLLDRIEVLKEDQKNDSEFIKNLEAKIRQLEHEQLLYSNPRIIELMKHGRYTADTKLLLVKLKDYNVSDENCAKVIKDVFSLAGVTANSLPSATTVLRSVFLTRVLIDEQLKEILTAASSHGLGSTIGSDETTKHAQKLQAYIYRTFNGQEIQDYCLGILQVLNKSSAVSFDTLKKLVNDLGADFADINKLWYDFLLSIKNAISDQASTQLKFNHLLQQAKLKILELQEGWNDLTDSEKADLCQIRSFFCQLHILSNCCQVVQSALLIQEHDVREDSNIPEPTVMQLIKECAQYFGERASSLHMIYPKWKSYAEQHGIKHYRIPDLKGHRFNIIFTIANSIFYLKNDLLKFIEFLSKSNAKLDHIKTFLEDPLVLNQLHILAMLDVAVVGPLWRLIEHTEAFGDVGKHASSLLVYLNRVKNEPMVLFSGEMPFSNFSDSLGTSERSTDHLDFINEKPPNNPQLAVDGVELVVAELIKYFQKQFGDFLEGGKYANVNENEVATVPRSNRKCESVFGLIDWTYLHAPNMRIARREIRVLASVNKTFKWLESKTEEERYELLKKAVELAPLEEAKASLNSKNFQDAFWEQLQQERAADIITNAARIKKERDAFEAVAGLGGVWKNVEEMNEALRNSPEKDQRKAVEANLKFHKLCLKTKPDTSKRFTVSFNSRPKPLQELLNNLYYLISIATTFDYSIVFN</sequence>
<name>A0AC34FBL6_9BILA</name>
<organism evidence="1 2">
    <name type="scientific">Panagrolaimus sp. ES5</name>
    <dbReference type="NCBI Taxonomy" id="591445"/>
    <lineage>
        <taxon>Eukaryota</taxon>
        <taxon>Metazoa</taxon>
        <taxon>Ecdysozoa</taxon>
        <taxon>Nematoda</taxon>
        <taxon>Chromadorea</taxon>
        <taxon>Rhabditida</taxon>
        <taxon>Tylenchina</taxon>
        <taxon>Panagrolaimomorpha</taxon>
        <taxon>Panagrolaimoidea</taxon>
        <taxon>Panagrolaimidae</taxon>
        <taxon>Panagrolaimus</taxon>
    </lineage>
</organism>
<dbReference type="Proteomes" id="UP000887579">
    <property type="component" value="Unplaced"/>
</dbReference>
<protein>
    <submittedName>
        <fullName evidence="2">Uncharacterized protein</fullName>
    </submittedName>
</protein>
<evidence type="ECO:0000313" key="2">
    <source>
        <dbReference type="WBParaSite" id="ES5_v2.g14614.t1"/>
    </source>
</evidence>
<dbReference type="WBParaSite" id="ES5_v2.g14614.t1">
    <property type="protein sequence ID" value="ES5_v2.g14614.t1"/>
    <property type="gene ID" value="ES5_v2.g14614"/>
</dbReference>
<proteinExistence type="predicted"/>